<feature type="compositionally biased region" description="Polar residues" evidence="1">
    <location>
        <begin position="1"/>
        <end position="12"/>
    </location>
</feature>
<comment type="caution">
    <text evidence="3">The sequence shown here is derived from an EMBL/GenBank/DDBJ whole genome shotgun (WGS) entry which is preliminary data.</text>
</comment>
<evidence type="ECO:0000259" key="2">
    <source>
        <dbReference type="Pfam" id="PF15637"/>
    </source>
</evidence>
<proteinExistence type="predicted"/>
<feature type="region of interest" description="Disordered" evidence="1">
    <location>
        <begin position="1"/>
        <end position="24"/>
    </location>
</feature>
<dbReference type="Pfam" id="PF15637">
    <property type="entry name" value="Tox-HNH-HHH"/>
    <property type="match status" value="1"/>
</dbReference>
<accession>A0AAI9GGU7</accession>
<evidence type="ECO:0000313" key="3">
    <source>
        <dbReference type="EMBL" id="EMJ5136533.1"/>
    </source>
</evidence>
<feature type="domain" description="Tox-HNH-HHH" evidence="2">
    <location>
        <begin position="22"/>
        <end position="123"/>
    </location>
</feature>
<dbReference type="EMBL" id="ABMABF030000027">
    <property type="protein sequence ID" value="EMJ5136533.1"/>
    <property type="molecule type" value="Genomic_DNA"/>
</dbReference>
<reference evidence="3" key="1">
    <citation type="submission" date="2024-02" db="EMBL/GenBank/DDBJ databases">
        <authorList>
            <consortium name="Clinical and Environmental Microbiology Branch: Whole genome sequencing antimicrobial resistance pathogens in the healthcare setting"/>
        </authorList>
    </citation>
    <scope>NUCLEOTIDE SEQUENCE</scope>
    <source>
        <strain evidence="3">2021GO-0154</strain>
    </source>
</reference>
<gene>
    <name evidence="3" type="ORF">RG298_004340</name>
</gene>
<evidence type="ECO:0000256" key="1">
    <source>
        <dbReference type="SAM" id="MobiDB-lite"/>
    </source>
</evidence>
<name>A0AAI9GGU7_PROST</name>
<organism evidence="3">
    <name type="scientific">Providencia stuartii</name>
    <dbReference type="NCBI Taxonomy" id="588"/>
    <lineage>
        <taxon>Bacteria</taxon>
        <taxon>Pseudomonadati</taxon>
        <taxon>Pseudomonadota</taxon>
        <taxon>Gammaproteobacteria</taxon>
        <taxon>Enterobacterales</taxon>
        <taxon>Morganellaceae</taxon>
        <taxon>Providencia</taxon>
    </lineage>
</organism>
<dbReference type="InterPro" id="IPR028915">
    <property type="entry name" value="Tox-HNH-HHH_dom"/>
</dbReference>
<sequence length="125" mass="14352">MPRGNNPYQTRINPKFPNRPDPEYSIDTSTFTKGKTTANGGIRNNQEFWQQWKDLQPDSLSKSNSYRINELGLSPKIDEQWIKMFPEHANYKGDTIIHHHVDFGRYAIPVPSSTHVGSGGVWHTK</sequence>
<protein>
    <recommendedName>
        <fullName evidence="2">Tox-HNH-HHH domain-containing protein</fullName>
    </recommendedName>
</protein>
<dbReference type="AlphaFoldDB" id="A0AAI9GGU7"/>